<dbReference type="Proteomes" id="UP001596383">
    <property type="component" value="Unassembled WGS sequence"/>
</dbReference>
<comment type="caution">
    <text evidence="2">The sequence shown here is derived from an EMBL/GenBank/DDBJ whole genome shotgun (WGS) entry which is preliminary data.</text>
</comment>
<keyword evidence="3" id="KW-1185">Reference proteome</keyword>
<dbReference type="EMBL" id="JBHSWV010000831">
    <property type="protein sequence ID" value="MFC6769841.1"/>
    <property type="molecule type" value="Genomic_DNA"/>
</dbReference>
<dbReference type="RefSeq" id="WP_273742440.1">
    <property type="nucleotide sequence ID" value="NZ_JAQIVI010000831.1"/>
</dbReference>
<organism evidence="2 3">
    <name type="scientific">Natrinema soli</name>
    <dbReference type="NCBI Taxonomy" id="1930624"/>
    <lineage>
        <taxon>Archaea</taxon>
        <taxon>Methanobacteriati</taxon>
        <taxon>Methanobacteriota</taxon>
        <taxon>Stenosarchaea group</taxon>
        <taxon>Halobacteria</taxon>
        <taxon>Halobacteriales</taxon>
        <taxon>Natrialbaceae</taxon>
        <taxon>Natrinema</taxon>
    </lineage>
</organism>
<evidence type="ECO:0000256" key="1">
    <source>
        <dbReference type="SAM" id="MobiDB-lite"/>
    </source>
</evidence>
<reference evidence="2 3" key="1">
    <citation type="journal article" date="2019" name="Int. J. Syst. Evol. Microbiol.">
        <title>The Global Catalogue of Microorganisms (GCM) 10K type strain sequencing project: providing services to taxonomists for standard genome sequencing and annotation.</title>
        <authorList>
            <consortium name="The Broad Institute Genomics Platform"/>
            <consortium name="The Broad Institute Genome Sequencing Center for Infectious Disease"/>
            <person name="Wu L."/>
            <person name="Ma J."/>
        </authorList>
    </citation>
    <scope>NUCLEOTIDE SEQUENCE [LARGE SCALE GENOMIC DNA]</scope>
    <source>
        <strain evidence="2 3">LMG 29247</strain>
    </source>
</reference>
<dbReference type="AlphaFoldDB" id="A0ABD5T2R4"/>
<protein>
    <submittedName>
        <fullName evidence="2">Uncharacterized protein</fullName>
    </submittedName>
</protein>
<proteinExistence type="predicted"/>
<evidence type="ECO:0000313" key="2">
    <source>
        <dbReference type="EMBL" id="MFC6769841.1"/>
    </source>
</evidence>
<name>A0ABD5T2R4_9EURY</name>
<feature type="region of interest" description="Disordered" evidence="1">
    <location>
        <begin position="31"/>
        <end position="55"/>
    </location>
</feature>
<sequence>MGTTRNSYANCRSDVEDIPDDDLERISETHVDGGGEFLGDSIVAMGGFRPNDETD</sequence>
<gene>
    <name evidence="2" type="ORF">ACFQE6_33795</name>
</gene>
<evidence type="ECO:0000313" key="3">
    <source>
        <dbReference type="Proteomes" id="UP001596383"/>
    </source>
</evidence>
<accession>A0ABD5T2R4</accession>